<organism evidence="2 3">
    <name type="scientific">Chitinophaga pinensis</name>
    <dbReference type="NCBI Taxonomy" id="79329"/>
    <lineage>
        <taxon>Bacteria</taxon>
        <taxon>Pseudomonadati</taxon>
        <taxon>Bacteroidota</taxon>
        <taxon>Chitinophagia</taxon>
        <taxon>Chitinophagales</taxon>
        <taxon>Chitinophagaceae</taxon>
        <taxon>Chitinophaga</taxon>
    </lineage>
</organism>
<dbReference type="OrthoDB" id="9790409at2"/>
<feature type="transmembrane region" description="Helical" evidence="1">
    <location>
        <begin position="112"/>
        <end position="132"/>
    </location>
</feature>
<keyword evidence="1" id="KW-0812">Transmembrane</keyword>
<feature type="transmembrane region" description="Helical" evidence="1">
    <location>
        <begin position="83"/>
        <end position="106"/>
    </location>
</feature>
<reference evidence="2 3" key="1">
    <citation type="submission" date="2019-08" db="EMBL/GenBank/DDBJ databases">
        <title>Whole genome sequencing of chitin degrading bacteria Chitinophaga pinensis YS16.</title>
        <authorList>
            <person name="Singh R.P."/>
            <person name="Manchanda G."/>
            <person name="Maurya I.K."/>
            <person name="Joshi N.K."/>
            <person name="Srivastava A.K."/>
        </authorList>
    </citation>
    <scope>NUCLEOTIDE SEQUENCE [LARGE SCALE GENOMIC DNA]</scope>
    <source>
        <strain evidence="2 3">YS-16</strain>
    </source>
</reference>
<protein>
    <submittedName>
        <fullName evidence="2">YeeE/YedE family protein</fullName>
    </submittedName>
</protein>
<gene>
    <name evidence="2" type="ORF">FEF09_19930</name>
</gene>
<evidence type="ECO:0000313" key="3">
    <source>
        <dbReference type="Proteomes" id="UP000318815"/>
    </source>
</evidence>
<dbReference type="RefSeq" id="WP_146306730.1">
    <property type="nucleotide sequence ID" value="NZ_VOHS01000023.1"/>
</dbReference>
<dbReference type="EMBL" id="VOHS01000023">
    <property type="protein sequence ID" value="TWV98838.1"/>
    <property type="molecule type" value="Genomic_DNA"/>
</dbReference>
<dbReference type="AlphaFoldDB" id="A0A5C6LSV0"/>
<feature type="transmembrane region" description="Helical" evidence="1">
    <location>
        <begin position="39"/>
        <end position="58"/>
    </location>
</feature>
<proteinExistence type="predicted"/>
<sequence length="138" mass="15372">MQKGIRFIITGITFGIVMSKSEAVSWYRIQEMFHFRSFHMYGLIGSAVLTGIATVWLLKRYNIKDSHGIPITFKDKDKGWKRYLLGGSIFGLGWALTGACPGPIFVLLGEGFPVMLLVIAGALTGTYTYGVLRDRLPH</sequence>
<evidence type="ECO:0000256" key="1">
    <source>
        <dbReference type="SAM" id="Phobius"/>
    </source>
</evidence>
<keyword evidence="1" id="KW-1133">Transmembrane helix</keyword>
<name>A0A5C6LSV0_9BACT</name>
<keyword evidence="3" id="KW-1185">Reference proteome</keyword>
<dbReference type="Pfam" id="PF04143">
    <property type="entry name" value="Sulf_transp"/>
    <property type="match status" value="1"/>
</dbReference>
<accession>A0A5C6LSV0</accession>
<dbReference type="InterPro" id="IPR007272">
    <property type="entry name" value="Sulf_transp_TsuA/YedE"/>
</dbReference>
<evidence type="ECO:0000313" key="2">
    <source>
        <dbReference type="EMBL" id="TWV98838.1"/>
    </source>
</evidence>
<comment type="caution">
    <text evidence="2">The sequence shown here is derived from an EMBL/GenBank/DDBJ whole genome shotgun (WGS) entry which is preliminary data.</text>
</comment>
<dbReference type="Proteomes" id="UP000318815">
    <property type="component" value="Unassembled WGS sequence"/>
</dbReference>
<keyword evidence="1" id="KW-0472">Membrane</keyword>